<accession>A0A2P2NYQ8</accession>
<dbReference type="AlphaFoldDB" id="A0A2P2NYQ8"/>
<proteinExistence type="predicted"/>
<protein>
    <submittedName>
        <fullName evidence="2">Uncharacterized protein</fullName>
    </submittedName>
</protein>
<name>A0A2P2NYQ8_RHIMU</name>
<evidence type="ECO:0000313" key="2">
    <source>
        <dbReference type="EMBL" id="MBX47615.1"/>
    </source>
</evidence>
<feature type="region of interest" description="Disordered" evidence="1">
    <location>
        <begin position="1"/>
        <end position="23"/>
    </location>
</feature>
<reference evidence="2" key="1">
    <citation type="submission" date="2018-02" db="EMBL/GenBank/DDBJ databases">
        <title>Rhizophora mucronata_Transcriptome.</title>
        <authorList>
            <person name="Meera S.P."/>
            <person name="Sreeshan A."/>
            <person name="Augustine A."/>
        </authorList>
    </citation>
    <scope>NUCLEOTIDE SEQUENCE</scope>
    <source>
        <tissue evidence="2">Leaf</tissue>
    </source>
</reference>
<sequence>MVKFSHYPSAHIRPKGQSKKNAGKTIAIVRGAFSSLSLTAKFVSNQTKDPSTRRCAHPV</sequence>
<organism evidence="2">
    <name type="scientific">Rhizophora mucronata</name>
    <name type="common">Asiatic mangrove</name>
    <dbReference type="NCBI Taxonomy" id="61149"/>
    <lineage>
        <taxon>Eukaryota</taxon>
        <taxon>Viridiplantae</taxon>
        <taxon>Streptophyta</taxon>
        <taxon>Embryophyta</taxon>
        <taxon>Tracheophyta</taxon>
        <taxon>Spermatophyta</taxon>
        <taxon>Magnoliopsida</taxon>
        <taxon>eudicotyledons</taxon>
        <taxon>Gunneridae</taxon>
        <taxon>Pentapetalae</taxon>
        <taxon>rosids</taxon>
        <taxon>fabids</taxon>
        <taxon>Malpighiales</taxon>
        <taxon>Rhizophoraceae</taxon>
        <taxon>Rhizophora</taxon>
    </lineage>
</organism>
<feature type="compositionally biased region" description="Basic residues" evidence="1">
    <location>
        <begin position="12"/>
        <end position="22"/>
    </location>
</feature>
<dbReference type="EMBL" id="GGEC01067131">
    <property type="protein sequence ID" value="MBX47615.1"/>
    <property type="molecule type" value="Transcribed_RNA"/>
</dbReference>
<evidence type="ECO:0000256" key="1">
    <source>
        <dbReference type="SAM" id="MobiDB-lite"/>
    </source>
</evidence>